<protein>
    <submittedName>
        <fullName evidence="2">Phosphotransferase family protein</fullName>
    </submittedName>
</protein>
<evidence type="ECO:0000313" key="2">
    <source>
        <dbReference type="EMBL" id="AWB90951.1"/>
    </source>
</evidence>
<accession>A0A2S0WHY9</accession>
<dbReference type="GO" id="GO:0016740">
    <property type="term" value="F:transferase activity"/>
    <property type="evidence" value="ECO:0007669"/>
    <property type="project" value="UniProtKB-KW"/>
</dbReference>
<dbReference type="RefSeq" id="WP_108576597.1">
    <property type="nucleotide sequence ID" value="NZ_CP026952.1"/>
</dbReference>
<dbReference type="CDD" id="cd05154">
    <property type="entry name" value="ACAD10_11_N-like"/>
    <property type="match status" value="1"/>
</dbReference>
<dbReference type="OrthoDB" id="3806873at2"/>
<reference evidence="3" key="1">
    <citation type="submission" date="2018-01" db="EMBL/GenBank/DDBJ databases">
        <authorList>
            <person name="Li J."/>
        </authorList>
    </citation>
    <scope>NUCLEOTIDE SEQUENCE [LARGE SCALE GENOMIC DNA]</scope>
    <source>
        <strain evidence="3">592</strain>
    </source>
</reference>
<evidence type="ECO:0000259" key="1">
    <source>
        <dbReference type="Pfam" id="PF01636"/>
    </source>
</evidence>
<dbReference type="Proteomes" id="UP000244384">
    <property type="component" value="Chromosome"/>
</dbReference>
<sequence length="344" mass="37520">MHPHVESQGVGVEDVGVTEVFVDLDIEHTEPLRYERVGKGQSNLTFAVTDGDGRQWILRRPPLGALLHSAHDVGREARILNALGPTAVPSPHVLGLRTSLEPPVLVMGHVDGLVIDDMEAAAATSASVRRRVGGDMARTLAAIHAVDLEQAGLASLASHGSYAQRQLRRWSAQWEQSRIGELREVDMLTARLRAAAPAREELTLVHGDFHIRNVILSPEDGAVRAVLDWELSTLGDPIADLGTLLAYWPQPGDRDTPIFQAPALPGFVSRRDMVDRYVAESGRDTSALGFWHSLGLWKLAIITQGVLRRTVDEPRNRARGAPQLEGSVKSIIQRAHDVADEVGI</sequence>
<name>A0A2S0WHY9_9ACTN</name>
<dbReference type="Gene3D" id="3.90.1200.10">
    <property type="match status" value="1"/>
</dbReference>
<dbReference type="SUPFAM" id="SSF56112">
    <property type="entry name" value="Protein kinase-like (PK-like)"/>
    <property type="match status" value="1"/>
</dbReference>
<feature type="domain" description="Aminoglycoside phosphotransferase" evidence="1">
    <location>
        <begin position="34"/>
        <end position="253"/>
    </location>
</feature>
<dbReference type="InterPro" id="IPR052898">
    <property type="entry name" value="ACAD10-like"/>
</dbReference>
<proteinExistence type="predicted"/>
<dbReference type="InterPro" id="IPR011009">
    <property type="entry name" value="Kinase-like_dom_sf"/>
</dbReference>
<dbReference type="AlphaFoldDB" id="A0A2S0WHY9"/>
<dbReference type="PANTHER" id="PTHR47829:SF1">
    <property type="entry name" value="HAD FAMILY PHOSPHATASE"/>
    <property type="match status" value="1"/>
</dbReference>
<keyword evidence="3" id="KW-1185">Reference proteome</keyword>
<accession>A0A5F2ERW6</accession>
<dbReference type="EMBL" id="CP026952">
    <property type="protein sequence ID" value="AWB90951.1"/>
    <property type="molecule type" value="Genomic_DNA"/>
</dbReference>
<organism evidence="2 3">
    <name type="scientific">Aeromicrobium chenweiae</name>
    <dbReference type="NCBI Taxonomy" id="2079793"/>
    <lineage>
        <taxon>Bacteria</taxon>
        <taxon>Bacillati</taxon>
        <taxon>Actinomycetota</taxon>
        <taxon>Actinomycetes</taxon>
        <taxon>Propionibacteriales</taxon>
        <taxon>Nocardioidaceae</taxon>
        <taxon>Aeromicrobium</taxon>
    </lineage>
</organism>
<dbReference type="InterPro" id="IPR002575">
    <property type="entry name" value="Aminoglycoside_PTrfase"/>
</dbReference>
<keyword evidence="2" id="KW-0808">Transferase</keyword>
<evidence type="ECO:0000313" key="3">
    <source>
        <dbReference type="Proteomes" id="UP000244384"/>
    </source>
</evidence>
<dbReference type="PANTHER" id="PTHR47829">
    <property type="entry name" value="HYDROLASE, PUTATIVE (AFU_ORTHOLOGUE AFUA_1G12880)-RELATED"/>
    <property type="match status" value="1"/>
</dbReference>
<dbReference type="InterPro" id="IPR041726">
    <property type="entry name" value="ACAD10_11_N"/>
</dbReference>
<dbReference type="Pfam" id="PF01636">
    <property type="entry name" value="APH"/>
    <property type="match status" value="1"/>
</dbReference>
<dbReference type="Gene3D" id="3.30.200.20">
    <property type="entry name" value="Phosphorylase Kinase, domain 1"/>
    <property type="match status" value="1"/>
</dbReference>
<gene>
    <name evidence="2" type="ORF">C3E78_01210</name>
</gene>
<dbReference type="KEGG" id="aez:C3E78_01210"/>